<evidence type="ECO:0000256" key="6">
    <source>
        <dbReference type="ARBA" id="ARBA00022777"/>
    </source>
</evidence>
<evidence type="ECO:0000256" key="3">
    <source>
        <dbReference type="ARBA" id="ARBA00008757"/>
    </source>
</evidence>
<dbReference type="SMART" id="SM01120">
    <property type="entry name" value="Dak2"/>
    <property type="match status" value="1"/>
</dbReference>
<evidence type="ECO:0000256" key="1">
    <source>
        <dbReference type="ARBA" id="ARBA00003264"/>
    </source>
</evidence>
<dbReference type="InterPro" id="IPR004007">
    <property type="entry name" value="DhaL_dom"/>
</dbReference>
<keyword evidence="7" id="KW-0319">Glycerol metabolism</keyword>
<dbReference type="InterPro" id="IPR050861">
    <property type="entry name" value="Dihydroxyacetone_Kinase"/>
</dbReference>
<dbReference type="InterPro" id="IPR004006">
    <property type="entry name" value="DhaK_dom"/>
</dbReference>
<organism evidence="13 14">
    <name type="scientific">Aspergillus pseudoustus</name>
    <dbReference type="NCBI Taxonomy" id="1810923"/>
    <lineage>
        <taxon>Eukaryota</taxon>
        <taxon>Fungi</taxon>
        <taxon>Dikarya</taxon>
        <taxon>Ascomycota</taxon>
        <taxon>Pezizomycotina</taxon>
        <taxon>Eurotiomycetes</taxon>
        <taxon>Eurotiomycetidae</taxon>
        <taxon>Eurotiales</taxon>
        <taxon>Aspergillaceae</taxon>
        <taxon>Aspergillus</taxon>
        <taxon>Aspergillus subgen. Nidulantes</taxon>
    </lineage>
</organism>
<keyword evidence="6" id="KW-0418">Kinase</keyword>
<dbReference type="Proteomes" id="UP001610446">
    <property type="component" value="Unassembled WGS sequence"/>
</dbReference>
<name>A0ABR4IU25_9EURO</name>
<dbReference type="Pfam" id="PF02733">
    <property type="entry name" value="Dak1"/>
    <property type="match status" value="1"/>
</dbReference>
<protein>
    <submittedName>
        <fullName evidence="13">Dak1-domain-containing protein</fullName>
    </submittedName>
</protein>
<dbReference type="PROSITE" id="PS51481">
    <property type="entry name" value="DHAK"/>
    <property type="match status" value="1"/>
</dbReference>
<keyword evidence="4" id="KW-0808">Transferase</keyword>
<reference evidence="13 14" key="1">
    <citation type="submission" date="2024-07" db="EMBL/GenBank/DDBJ databases">
        <title>Section-level genome sequencing and comparative genomics of Aspergillus sections Usti and Cavernicolus.</title>
        <authorList>
            <consortium name="Lawrence Berkeley National Laboratory"/>
            <person name="Nybo J.L."/>
            <person name="Vesth T.C."/>
            <person name="Theobald S."/>
            <person name="Frisvad J.C."/>
            <person name="Larsen T.O."/>
            <person name="Kjaerboelling I."/>
            <person name="Rothschild-Mancinelli K."/>
            <person name="Lyhne E.K."/>
            <person name="Kogle M.E."/>
            <person name="Barry K."/>
            <person name="Clum A."/>
            <person name="Na H."/>
            <person name="Ledsgaard L."/>
            <person name="Lin J."/>
            <person name="Lipzen A."/>
            <person name="Kuo A."/>
            <person name="Riley R."/>
            <person name="Mondo S."/>
            <person name="Labutti K."/>
            <person name="Haridas S."/>
            <person name="Pangalinan J."/>
            <person name="Salamov A.A."/>
            <person name="Simmons B.A."/>
            <person name="Magnuson J.K."/>
            <person name="Chen J."/>
            <person name="Drula E."/>
            <person name="Henrissat B."/>
            <person name="Wiebenga A."/>
            <person name="Lubbers R.J."/>
            <person name="Gomes A.C."/>
            <person name="Makela M.R."/>
            <person name="Stajich J."/>
            <person name="Grigoriev I.V."/>
            <person name="Mortensen U.H."/>
            <person name="De Vries R.P."/>
            <person name="Baker S.E."/>
            <person name="Andersen M.R."/>
        </authorList>
    </citation>
    <scope>NUCLEOTIDE SEQUENCE [LARGE SCALE GENOMIC DNA]</scope>
    <source>
        <strain evidence="13 14">CBS 123904</strain>
    </source>
</reference>
<dbReference type="SUPFAM" id="SSF82549">
    <property type="entry name" value="DAK1/DegV-like"/>
    <property type="match status" value="1"/>
</dbReference>
<dbReference type="Pfam" id="PF02734">
    <property type="entry name" value="Dak2"/>
    <property type="match status" value="1"/>
</dbReference>
<evidence type="ECO:0000256" key="4">
    <source>
        <dbReference type="ARBA" id="ARBA00022679"/>
    </source>
</evidence>
<dbReference type="InterPro" id="IPR036117">
    <property type="entry name" value="DhaL_dom_sf"/>
</dbReference>
<dbReference type="SUPFAM" id="SSF101473">
    <property type="entry name" value="DhaL-like"/>
    <property type="match status" value="1"/>
</dbReference>
<comment type="similarity">
    <text evidence="3">Belongs to the dihydroxyacetone kinase (DAK) family.</text>
</comment>
<evidence type="ECO:0000313" key="13">
    <source>
        <dbReference type="EMBL" id="KAL2831277.1"/>
    </source>
</evidence>
<evidence type="ECO:0000256" key="10">
    <source>
        <dbReference type="ARBA" id="ARBA00048898"/>
    </source>
</evidence>
<keyword evidence="14" id="KW-1185">Reference proteome</keyword>
<dbReference type="Gene3D" id="3.40.50.10440">
    <property type="entry name" value="Dihydroxyacetone kinase, domain 1"/>
    <property type="match status" value="1"/>
</dbReference>
<dbReference type="Gene3D" id="1.25.40.340">
    <property type="match status" value="1"/>
</dbReference>
<dbReference type="EMBL" id="JBFXLU010000288">
    <property type="protein sequence ID" value="KAL2831277.1"/>
    <property type="molecule type" value="Genomic_DNA"/>
</dbReference>
<comment type="function">
    <text evidence="1">Catalyzes both the phosphorylation of dihydroxyacetone and of glyceraldehyde.</text>
</comment>
<dbReference type="PANTHER" id="PTHR28629:SF4">
    <property type="entry name" value="TRIOKINASE_FMN CYCLASE"/>
    <property type="match status" value="1"/>
</dbReference>
<sequence>MGSRRSFIQDPAQLVKEWSSAQLLLQPTLQFDEKASVLYKPALSQAGRVTVISGGGSGHEPAHFGYIGDNLLDAAVAGALFASPNVRQIYRALEVASSPKGTILIVKNYTGDKLNFALALERFKAATGRKVHMVLVGDDVSVPRSRGKFVGRRGLAGTVLVHKIAGAAASRGFGVERIVGWCEQVARRLGTIGASLGPCHVPGQASSGYATDDTGDILLGVGIHNEPPIRTLPSRSSVEEVIQAMLDLLLNADTEEHGFLGPDAAGPGRRLVLHVNNLGGLSTIEMGSLTALTCAILKRLWGVEPCRIFCGTYLSALDGRGFSITLLSLTESEDGPLLLSLLNDHTNATGWVSSGAATPWEYKTQVDEVAGNLQAESSFLRSLDISHDENLLPRIVNAIFSSVSTAEPLITKYDMVLGDGDCGTTLLAGARAMTETLQKEDSIATRGFPLGIKALVDAAIDAMGGTSGAIYGIYLTAFFAALNRLYGKDHCTLSLKLASAAASEALEVLFEFTGARVGDRTLMDALIPFVAQLQKSSDKDGAVALQEAIGRAVEGCESTRDLQARFGRSTYVNEMAGLESVEGEESMRRLPDPGACGVVAVLKGIQQALSS</sequence>
<evidence type="ECO:0000256" key="2">
    <source>
        <dbReference type="ARBA" id="ARBA00004778"/>
    </source>
</evidence>
<proteinExistence type="inferred from homology"/>
<evidence type="ECO:0000259" key="11">
    <source>
        <dbReference type="PROSITE" id="PS51480"/>
    </source>
</evidence>
<dbReference type="PANTHER" id="PTHR28629">
    <property type="entry name" value="TRIOKINASE/FMN CYCLASE"/>
    <property type="match status" value="1"/>
</dbReference>
<feature type="domain" description="DhaL" evidence="11">
    <location>
        <begin position="390"/>
        <end position="607"/>
    </location>
</feature>
<evidence type="ECO:0000259" key="12">
    <source>
        <dbReference type="PROSITE" id="PS51481"/>
    </source>
</evidence>
<comment type="catalytic activity">
    <reaction evidence="10">
        <text>dihydroxyacetone + ATP = dihydroxyacetone phosphate + ADP + H(+)</text>
        <dbReference type="Rhea" id="RHEA:15773"/>
        <dbReference type="ChEBI" id="CHEBI:15378"/>
        <dbReference type="ChEBI" id="CHEBI:16016"/>
        <dbReference type="ChEBI" id="CHEBI:30616"/>
        <dbReference type="ChEBI" id="CHEBI:57642"/>
        <dbReference type="ChEBI" id="CHEBI:456216"/>
        <dbReference type="EC" id="2.7.1.29"/>
    </reaction>
</comment>
<gene>
    <name evidence="13" type="ORF">BJY01DRAFT_254352</name>
</gene>
<dbReference type="Gene3D" id="3.30.1180.20">
    <property type="entry name" value="Dihydroxyacetone kinase, domain 2"/>
    <property type="match status" value="1"/>
</dbReference>
<evidence type="ECO:0000313" key="14">
    <source>
        <dbReference type="Proteomes" id="UP001610446"/>
    </source>
</evidence>
<evidence type="ECO:0000256" key="9">
    <source>
        <dbReference type="ARBA" id="ARBA00047974"/>
    </source>
</evidence>
<feature type="domain" description="DhaK" evidence="12">
    <location>
        <begin position="10"/>
        <end position="351"/>
    </location>
</feature>
<accession>A0ABR4IU25</accession>
<comment type="catalytic activity">
    <reaction evidence="9">
        <text>D-glyceraldehyde + ATP = D-glyceraldehyde 3-phosphate + ADP + H(+)</text>
        <dbReference type="Rhea" id="RHEA:13941"/>
        <dbReference type="ChEBI" id="CHEBI:15378"/>
        <dbReference type="ChEBI" id="CHEBI:17378"/>
        <dbReference type="ChEBI" id="CHEBI:30616"/>
        <dbReference type="ChEBI" id="CHEBI:59776"/>
        <dbReference type="ChEBI" id="CHEBI:456216"/>
        <dbReference type="EC" id="2.7.1.28"/>
    </reaction>
</comment>
<evidence type="ECO:0000256" key="5">
    <source>
        <dbReference type="ARBA" id="ARBA00022741"/>
    </source>
</evidence>
<evidence type="ECO:0000256" key="7">
    <source>
        <dbReference type="ARBA" id="ARBA00022798"/>
    </source>
</evidence>
<keyword evidence="5" id="KW-0547">Nucleotide-binding</keyword>
<dbReference type="PROSITE" id="PS51480">
    <property type="entry name" value="DHAL"/>
    <property type="match status" value="1"/>
</dbReference>
<comment type="caution">
    <text evidence="13">The sequence shown here is derived from an EMBL/GenBank/DDBJ whole genome shotgun (WGS) entry which is preliminary data.</text>
</comment>
<evidence type="ECO:0000256" key="8">
    <source>
        <dbReference type="ARBA" id="ARBA00022840"/>
    </source>
</evidence>
<keyword evidence="8" id="KW-0067">ATP-binding</keyword>
<comment type="pathway">
    <text evidence="2">Polyol metabolism; glycerol fermentation; glycerone phosphate from glycerol (oxidative route): step 2/2.</text>
</comment>